<reference evidence="1" key="1">
    <citation type="submission" date="2023-10" db="EMBL/GenBank/DDBJ databases">
        <authorList>
            <person name="Domelevo Entfellner J.-B."/>
        </authorList>
    </citation>
    <scope>NUCLEOTIDE SEQUENCE</scope>
</reference>
<dbReference type="Proteomes" id="UP001189624">
    <property type="component" value="Chromosome 7"/>
</dbReference>
<name>A0AA86SWS7_9FABA</name>
<gene>
    <name evidence="1" type="ORF">AYBTSS11_LOCUS22080</name>
</gene>
<evidence type="ECO:0000313" key="1">
    <source>
        <dbReference type="EMBL" id="CAJ1969095.1"/>
    </source>
</evidence>
<organism evidence="1 2">
    <name type="scientific">Sphenostylis stenocarpa</name>
    <dbReference type="NCBI Taxonomy" id="92480"/>
    <lineage>
        <taxon>Eukaryota</taxon>
        <taxon>Viridiplantae</taxon>
        <taxon>Streptophyta</taxon>
        <taxon>Embryophyta</taxon>
        <taxon>Tracheophyta</taxon>
        <taxon>Spermatophyta</taxon>
        <taxon>Magnoliopsida</taxon>
        <taxon>eudicotyledons</taxon>
        <taxon>Gunneridae</taxon>
        <taxon>Pentapetalae</taxon>
        <taxon>rosids</taxon>
        <taxon>fabids</taxon>
        <taxon>Fabales</taxon>
        <taxon>Fabaceae</taxon>
        <taxon>Papilionoideae</taxon>
        <taxon>50 kb inversion clade</taxon>
        <taxon>NPAAA clade</taxon>
        <taxon>indigoferoid/millettioid clade</taxon>
        <taxon>Phaseoleae</taxon>
        <taxon>Sphenostylis</taxon>
    </lineage>
</organism>
<sequence length="78" mass="8963">FGWRVLLSTYNRERKESTSCCVQKMTEMPRSRRRAVRKLNSISHDTVYCMVIALRENNNNPGFPTILATESEENVAVG</sequence>
<proteinExistence type="predicted"/>
<feature type="non-terminal residue" evidence="1">
    <location>
        <position position="1"/>
    </location>
</feature>
<evidence type="ECO:0000313" key="2">
    <source>
        <dbReference type="Proteomes" id="UP001189624"/>
    </source>
</evidence>
<keyword evidence="2" id="KW-1185">Reference proteome</keyword>
<dbReference type="Gramene" id="rna-AYBTSS11_LOCUS22080">
    <property type="protein sequence ID" value="CAJ1969095.1"/>
    <property type="gene ID" value="gene-AYBTSS11_LOCUS22080"/>
</dbReference>
<dbReference type="AlphaFoldDB" id="A0AA86SWS7"/>
<dbReference type="EMBL" id="OY731404">
    <property type="protein sequence ID" value="CAJ1969095.1"/>
    <property type="molecule type" value="Genomic_DNA"/>
</dbReference>
<accession>A0AA86SWS7</accession>
<protein>
    <submittedName>
        <fullName evidence="1">Uncharacterized protein</fullName>
    </submittedName>
</protein>